<dbReference type="RefSeq" id="WP_003621227.1">
    <property type="nucleotide sequence ID" value="NZ_AP023028.1"/>
</dbReference>
<gene>
    <name evidence="3" type="ORF">BC335_1097</name>
    <name evidence="4" type="ORF">LHEJCM1062_14220</name>
</gene>
<name>A0A0D5MJJ2_LACHE</name>
<evidence type="ECO:0000259" key="2">
    <source>
        <dbReference type="PROSITE" id="PS51462"/>
    </source>
</evidence>
<feature type="domain" description="Nudix hydrolase" evidence="2">
    <location>
        <begin position="51"/>
        <end position="175"/>
    </location>
</feature>
<dbReference type="KEGG" id="lhd:HUO_06140"/>
<dbReference type="Pfam" id="PF00293">
    <property type="entry name" value="NUDIX"/>
    <property type="match status" value="1"/>
</dbReference>
<protein>
    <submittedName>
        <fullName evidence="3">NUDIX family hydrolase</fullName>
    </submittedName>
</protein>
<evidence type="ECO:0000313" key="5">
    <source>
        <dbReference type="Proteomes" id="UP000267794"/>
    </source>
</evidence>
<dbReference type="InterPro" id="IPR020084">
    <property type="entry name" value="NUDIX_hydrolase_CS"/>
</dbReference>
<evidence type="ECO:0000256" key="1">
    <source>
        <dbReference type="ARBA" id="ARBA00022801"/>
    </source>
</evidence>
<dbReference type="Proteomes" id="UP000630086">
    <property type="component" value="Unassembled WGS sequence"/>
</dbReference>
<dbReference type="GO" id="GO:0016787">
    <property type="term" value="F:hydrolase activity"/>
    <property type="evidence" value="ECO:0007669"/>
    <property type="project" value="UniProtKB-KW"/>
</dbReference>
<evidence type="ECO:0000313" key="3">
    <source>
        <dbReference type="EMBL" id="AYE61570.1"/>
    </source>
</evidence>
<evidence type="ECO:0000313" key="4">
    <source>
        <dbReference type="EMBL" id="GFP13550.1"/>
    </source>
</evidence>
<reference evidence="3 5" key="1">
    <citation type="submission" date="2016-10" db="EMBL/GenBank/DDBJ databases">
        <title>Complete genomic sequencing of Lactobacillus helveticus LH99 and comparative genome analysis.</title>
        <authorList>
            <person name="Li N."/>
            <person name="You C."/>
            <person name="Liu Z."/>
        </authorList>
    </citation>
    <scope>NUCLEOTIDE SEQUENCE [LARGE SCALE GENOMIC DNA]</scope>
    <source>
        <strain evidence="3 5">LH99</strain>
    </source>
</reference>
<dbReference type="SMR" id="A0A0D5MJJ2"/>
<dbReference type="AlphaFoldDB" id="A0A0D5MJJ2"/>
<accession>A0A0D5MJJ2</accession>
<reference evidence="4" key="2">
    <citation type="submission" date="2020-07" db="EMBL/GenBank/DDBJ databases">
        <title>Draft genome sequence of Lactobacillus helveticus strain JCM 1062.</title>
        <authorList>
            <person name="Endo A."/>
            <person name="Maeno S."/>
            <person name="Kido Y."/>
        </authorList>
    </citation>
    <scope>NUCLEOTIDE SEQUENCE</scope>
    <source>
        <strain evidence="4">JCM 1062</strain>
    </source>
</reference>
<dbReference type="Proteomes" id="UP000267794">
    <property type="component" value="Chromosome"/>
</dbReference>
<dbReference type="EMBL" id="BLYV01000324">
    <property type="protein sequence ID" value="GFP13550.1"/>
    <property type="molecule type" value="Genomic_DNA"/>
</dbReference>
<dbReference type="PROSITE" id="PS51462">
    <property type="entry name" value="NUDIX"/>
    <property type="match status" value="1"/>
</dbReference>
<dbReference type="SUPFAM" id="SSF55811">
    <property type="entry name" value="Nudix"/>
    <property type="match status" value="1"/>
</dbReference>
<organism evidence="3 5">
    <name type="scientific">Lactobacillus helveticus</name>
    <name type="common">Lactobacillus suntoryeus</name>
    <dbReference type="NCBI Taxonomy" id="1587"/>
    <lineage>
        <taxon>Bacteria</taxon>
        <taxon>Bacillati</taxon>
        <taxon>Bacillota</taxon>
        <taxon>Bacilli</taxon>
        <taxon>Lactobacillales</taxon>
        <taxon>Lactobacillaceae</taxon>
        <taxon>Lactobacillus</taxon>
    </lineage>
</organism>
<dbReference type="InterPro" id="IPR015797">
    <property type="entry name" value="NUDIX_hydrolase-like_dom_sf"/>
</dbReference>
<keyword evidence="1 3" id="KW-0378">Hydrolase</keyword>
<dbReference type="InterPro" id="IPR000086">
    <property type="entry name" value="NUDIX_hydrolase_dom"/>
</dbReference>
<dbReference type="PROSITE" id="PS00893">
    <property type="entry name" value="NUDIX_BOX"/>
    <property type="match status" value="1"/>
</dbReference>
<dbReference type="Gene3D" id="3.90.79.10">
    <property type="entry name" value="Nucleoside Triphosphate Pyrophosphohydrolase"/>
    <property type="match status" value="1"/>
</dbReference>
<proteinExistence type="predicted"/>
<dbReference type="EMBL" id="CP017982">
    <property type="protein sequence ID" value="AYE61570.1"/>
    <property type="molecule type" value="Genomic_DNA"/>
</dbReference>
<sequence>MPQDPYLSVLIKAIDQLAELPVSWLTDKKLVQIKGILTDQQPAELRNRKSKVHLSASAMVFSKNAGFFIRHPYLRTTLLPAGHVEPGELPINCAVREFHEETGYQVKPESGQLIDVNLIAIPANPVKGESAHQHVDFRFHFLIEPGTRSNPELPVSLLTQAQAPTEFAKYFALIKSGD</sequence>